<dbReference type="EMBL" id="AUZX01011643">
    <property type="protein sequence ID" value="EQD42636.1"/>
    <property type="molecule type" value="Genomic_DNA"/>
</dbReference>
<proteinExistence type="predicted"/>
<evidence type="ECO:0000256" key="1">
    <source>
        <dbReference type="SAM" id="Phobius"/>
    </source>
</evidence>
<feature type="domain" description="Major facilitator superfamily (MFS) profile" evidence="2">
    <location>
        <begin position="1"/>
        <end position="138"/>
    </location>
</feature>
<protein>
    <submittedName>
        <fullName evidence="3">Major facilitator transporter</fullName>
    </submittedName>
</protein>
<dbReference type="PROSITE" id="PS50850">
    <property type="entry name" value="MFS"/>
    <property type="match status" value="1"/>
</dbReference>
<dbReference type="SUPFAM" id="SSF103473">
    <property type="entry name" value="MFS general substrate transporter"/>
    <property type="match status" value="1"/>
</dbReference>
<organism evidence="3">
    <name type="scientific">mine drainage metagenome</name>
    <dbReference type="NCBI Taxonomy" id="410659"/>
    <lineage>
        <taxon>unclassified sequences</taxon>
        <taxon>metagenomes</taxon>
        <taxon>ecological metagenomes</taxon>
    </lineage>
</organism>
<evidence type="ECO:0000313" key="3">
    <source>
        <dbReference type="EMBL" id="EQD42636.1"/>
    </source>
</evidence>
<reference evidence="3" key="2">
    <citation type="journal article" date="2014" name="ISME J.">
        <title>Microbial stratification in low pH oxic and suboxic macroscopic growths along an acid mine drainage.</title>
        <authorList>
            <person name="Mendez-Garcia C."/>
            <person name="Mesa V."/>
            <person name="Sprenger R.R."/>
            <person name="Richter M."/>
            <person name="Diez M.S."/>
            <person name="Solano J."/>
            <person name="Bargiela R."/>
            <person name="Golyshina O.V."/>
            <person name="Manteca A."/>
            <person name="Ramos J.L."/>
            <person name="Gallego J.R."/>
            <person name="Llorente I."/>
            <person name="Martins Dos Santos V.A."/>
            <person name="Jensen O.N."/>
            <person name="Pelaez A.I."/>
            <person name="Sanchez J."/>
            <person name="Ferrer M."/>
        </authorList>
    </citation>
    <scope>NUCLEOTIDE SEQUENCE</scope>
</reference>
<keyword evidence="1" id="KW-0472">Membrane</keyword>
<accession>T0Z3Y3</accession>
<dbReference type="GO" id="GO:0022857">
    <property type="term" value="F:transmembrane transporter activity"/>
    <property type="evidence" value="ECO:0007669"/>
    <property type="project" value="InterPro"/>
</dbReference>
<sequence length="152" mass="15895">VVAGQLLRRISWYTLLNTCVIGMGLLIVLTLPLAHSVTGEHLGWAHAPTAAYLIPLIGLLMAPIYPVINSVILTALPKPAHAAMTGLILVFSALGGTIGSRITAIVFASYGGIRAFYFSLVPMTLLLVALFLFKSEAARAGAALPASESAPD</sequence>
<gene>
    <name evidence="3" type="ORF">B1A_15859</name>
</gene>
<evidence type="ECO:0000259" key="2">
    <source>
        <dbReference type="PROSITE" id="PS50850"/>
    </source>
</evidence>
<feature type="non-terminal residue" evidence="3">
    <location>
        <position position="1"/>
    </location>
</feature>
<feature type="transmembrane region" description="Helical" evidence="1">
    <location>
        <begin position="88"/>
        <end position="110"/>
    </location>
</feature>
<dbReference type="InterPro" id="IPR036259">
    <property type="entry name" value="MFS_trans_sf"/>
</dbReference>
<comment type="caution">
    <text evidence="3">The sequence shown here is derived from an EMBL/GenBank/DDBJ whole genome shotgun (WGS) entry which is preliminary data.</text>
</comment>
<dbReference type="AlphaFoldDB" id="T0Z3Y3"/>
<keyword evidence="1" id="KW-0812">Transmembrane</keyword>
<feature type="transmembrane region" description="Helical" evidence="1">
    <location>
        <begin position="116"/>
        <end position="133"/>
    </location>
</feature>
<dbReference type="Gene3D" id="1.20.1250.20">
    <property type="entry name" value="MFS general substrate transporter like domains"/>
    <property type="match status" value="1"/>
</dbReference>
<keyword evidence="1" id="KW-1133">Transmembrane helix</keyword>
<feature type="transmembrane region" description="Helical" evidence="1">
    <location>
        <begin position="53"/>
        <end position="76"/>
    </location>
</feature>
<reference evidence="3" key="1">
    <citation type="submission" date="2013-08" db="EMBL/GenBank/DDBJ databases">
        <authorList>
            <person name="Mendez C."/>
            <person name="Richter M."/>
            <person name="Ferrer M."/>
            <person name="Sanchez J."/>
        </authorList>
    </citation>
    <scope>NUCLEOTIDE SEQUENCE</scope>
</reference>
<name>T0Z3Y3_9ZZZZ</name>
<dbReference type="InterPro" id="IPR020846">
    <property type="entry name" value="MFS_dom"/>
</dbReference>
<feature type="transmembrane region" description="Helical" evidence="1">
    <location>
        <begin position="12"/>
        <end position="33"/>
    </location>
</feature>